<dbReference type="EMBL" id="DVHE01000056">
    <property type="protein sequence ID" value="HIR50983.1"/>
    <property type="molecule type" value="Genomic_DNA"/>
</dbReference>
<reference evidence="1" key="2">
    <citation type="journal article" date="2021" name="PeerJ">
        <title>Extensive microbial diversity within the chicken gut microbiome revealed by metagenomics and culture.</title>
        <authorList>
            <person name="Gilroy R."/>
            <person name="Ravi A."/>
            <person name="Getino M."/>
            <person name="Pursley I."/>
            <person name="Horton D.L."/>
            <person name="Alikhan N.F."/>
            <person name="Baker D."/>
            <person name="Gharbi K."/>
            <person name="Hall N."/>
            <person name="Watson M."/>
            <person name="Adriaenssens E.M."/>
            <person name="Foster-Nyarko E."/>
            <person name="Jarju S."/>
            <person name="Secka A."/>
            <person name="Antonio M."/>
            <person name="Oren A."/>
            <person name="Chaudhuri R.R."/>
            <person name="La Ragione R."/>
            <person name="Hildebrand F."/>
            <person name="Pallen M.J."/>
        </authorList>
    </citation>
    <scope>NUCLEOTIDE SEQUENCE</scope>
    <source>
        <strain evidence="1">ChiBcec15-4380</strain>
    </source>
</reference>
<evidence type="ECO:0000313" key="2">
    <source>
        <dbReference type="Proteomes" id="UP000824239"/>
    </source>
</evidence>
<accession>A0A9D1DI24</accession>
<gene>
    <name evidence="1" type="ORF">IAA53_06835</name>
</gene>
<comment type="caution">
    <text evidence="1">The sequence shown here is derived from an EMBL/GenBank/DDBJ whole genome shotgun (WGS) entry which is preliminary data.</text>
</comment>
<dbReference type="AlphaFoldDB" id="A0A9D1DI24"/>
<dbReference type="InterPro" id="IPR043740">
    <property type="entry name" value="DUF5685"/>
</dbReference>
<dbReference type="Proteomes" id="UP000824239">
    <property type="component" value="Unassembled WGS sequence"/>
</dbReference>
<dbReference type="Pfam" id="PF18937">
    <property type="entry name" value="DUF5685"/>
    <property type="match status" value="1"/>
</dbReference>
<organism evidence="1 2">
    <name type="scientific">Candidatus Avoscillospira avicola</name>
    <dbReference type="NCBI Taxonomy" id="2840706"/>
    <lineage>
        <taxon>Bacteria</taxon>
        <taxon>Bacillati</taxon>
        <taxon>Bacillota</taxon>
        <taxon>Clostridia</taxon>
        <taxon>Eubacteriales</taxon>
        <taxon>Oscillospiraceae</taxon>
        <taxon>Oscillospiraceae incertae sedis</taxon>
        <taxon>Candidatus Avoscillospira</taxon>
    </lineage>
</organism>
<protein>
    <submittedName>
        <fullName evidence="1">Uncharacterized protein</fullName>
    </submittedName>
</protein>
<sequence length="282" mass="32157">MNSKMFGYVLADKSNLSEAQFQRYRSCYCGLCHEIGRSYGSLQRLALNYDMAFLVLLLTSLYEPEERQDSVRCVVHPWKPHDHWVSACTSYGAAMNVALAYYQRMDRWQDDHSLLSRAEAQLFDGAMGSIRAAYPRQMEAITAGLDALRKLEQADLQDPDQGANAFGALLADLFVFREDRWEPLLRQLGASLGRAIYLMDALLDLPADLKHGSYNPLRSRAQAGLTKETFLPVLQLLMGECTDAFERLPLVQDVELMRNILYSGFWLKYHQSCRKDKEATHV</sequence>
<reference evidence="1" key="1">
    <citation type="submission" date="2020-10" db="EMBL/GenBank/DDBJ databases">
        <authorList>
            <person name="Gilroy R."/>
        </authorList>
    </citation>
    <scope>NUCLEOTIDE SEQUENCE</scope>
    <source>
        <strain evidence="1">ChiBcec15-4380</strain>
    </source>
</reference>
<name>A0A9D1DI24_9FIRM</name>
<evidence type="ECO:0000313" key="1">
    <source>
        <dbReference type="EMBL" id="HIR50983.1"/>
    </source>
</evidence>
<proteinExistence type="predicted"/>